<dbReference type="Pfam" id="PF07690">
    <property type="entry name" value="MFS_1"/>
    <property type="match status" value="1"/>
</dbReference>
<dbReference type="PANTHER" id="PTHR42718:SF42">
    <property type="entry name" value="EXPORT PROTEIN"/>
    <property type="match status" value="1"/>
</dbReference>
<feature type="transmembrane region" description="Helical" evidence="7">
    <location>
        <begin position="122"/>
        <end position="143"/>
    </location>
</feature>
<feature type="transmembrane region" description="Helical" evidence="7">
    <location>
        <begin position="315"/>
        <end position="338"/>
    </location>
</feature>
<proteinExistence type="predicted"/>
<dbReference type="InterPro" id="IPR036259">
    <property type="entry name" value="MFS_trans_sf"/>
</dbReference>
<dbReference type="AlphaFoldDB" id="A0A6J4QQJ4"/>
<feature type="transmembrane region" description="Helical" evidence="7">
    <location>
        <begin position="423"/>
        <end position="444"/>
    </location>
</feature>
<feature type="transmembrane region" description="Helical" evidence="7">
    <location>
        <begin position="248"/>
        <end position="265"/>
    </location>
</feature>
<dbReference type="InterPro" id="IPR004638">
    <property type="entry name" value="EmrB-like"/>
</dbReference>
<evidence type="ECO:0000256" key="6">
    <source>
        <dbReference type="ARBA" id="ARBA00023136"/>
    </source>
</evidence>
<comment type="subcellular location">
    <subcellularLocation>
        <location evidence="1">Cell membrane</location>
        <topology evidence="1">Multi-pass membrane protein</topology>
    </subcellularLocation>
</comment>
<sequence>MSSIVRQPCDEGVMLSGGAAAPVAPAARPWILAATILASGMAFIDGTVVNVALPSLQTSLGASAVDAQWIVESYALFLAALILVGGSLGDHYGRRRVFLWGVSIFALSSVWCGFAPNPENLIIARAFQGIGGAMMVPGSLAIISASFEGESRGKAIGTWSGFSAVTAALGPVLGGFLVENLSWRAAFLMNVPLAIAVVLISVRYVPESRDPEARRLDLPGSVLATLGLGGVVFGLIEASARGLADPLVIAALAIGVAALAAFFLVERSSPEPMMPLGLFRSRDFAGANLLTFFLYAALGGSLYFLPFLLIQVHGYSATAAGAAWLPFVVATFLLSRWAGKVAGRRGPRSPLVIGSIITGAGFVLLAVPGTGSASYWTAFFPAVATLGIGMSLVIAPLTTTVMNSVEAGRSGLASGVNNTVSRAAALLALAALGILVFLAFSAALGPRLDALDLPPEARAVLEVEMKNLGAARVPGNLGGETAAAVERAVDESFVAAFRLVMFVGAGLSIASAIVASTTGGMVGRQAAVGPEEGKEGALGPAVG</sequence>
<protein>
    <submittedName>
        <fullName evidence="9">Uncharacterized MFS-type transporter</fullName>
    </submittedName>
</protein>
<dbReference type="GO" id="GO:0022857">
    <property type="term" value="F:transmembrane transporter activity"/>
    <property type="evidence" value="ECO:0007669"/>
    <property type="project" value="InterPro"/>
</dbReference>
<organism evidence="9">
    <name type="scientific">uncultured Rubrobacteraceae bacterium</name>
    <dbReference type="NCBI Taxonomy" id="349277"/>
    <lineage>
        <taxon>Bacteria</taxon>
        <taxon>Bacillati</taxon>
        <taxon>Actinomycetota</taxon>
        <taxon>Rubrobacteria</taxon>
        <taxon>Rubrobacterales</taxon>
        <taxon>Rubrobacteraceae</taxon>
        <taxon>environmental samples</taxon>
    </lineage>
</organism>
<keyword evidence="5 7" id="KW-1133">Transmembrane helix</keyword>
<name>A0A6J4QQJ4_9ACTN</name>
<feature type="transmembrane region" description="Helical" evidence="7">
    <location>
        <begin position="216"/>
        <end position="236"/>
    </location>
</feature>
<evidence type="ECO:0000256" key="7">
    <source>
        <dbReference type="SAM" id="Phobius"/>
    </source>
</evidence>
<evidence type="ECO:0000313" key="9">
    <source>
        <dbReference type="EMBL" id="CAA9452041.1"/>
    </source>
</evidence>
<feature type="transmembrane region" description="Helical" evidence="7">
    <location>
        <begin position="97"/>
        <end position="116"/>
    </location>
</feature>
<feature type="transmembrane region" description="Helical" evidence="7">
    <location>
        <begin position="30"/>
        <end position="53"/>
    </location>
</feature>
<keyword evidence="4 7" id="KW-0812">Transmembrane</keyword>
<dbReference type="PROSITE" id="PS50850">
    <property type="entry name" value="MFS"/>
    <property type="match status" value="1"/>
</dbReference>
<dbReference type="SUPFAM" id="SSF103473">
    <property type="entry name" value="MFS general substrate transporter"/>
    <property type="match status" value="1"/>
</dbReference>
<feature type="transmembrane region" description="Helical" evidence="7">
    <location>
        <begin position="183"/>
        <end position="204"/>
    </location>
</feature>
<evidence type="ECO:0000256" key="5">
    <source>
        <dbReference type="ARBA" id="ARBA00022989"/>
    </source>
</evidence>
<reference evidence="9" key="1">
    <citation type="submission" date="2020-02" db="EMBL/GenBank/DDBJ databases">
        <authorList>
            <person name="Meier V. D."/>
        </authorList>
    </citation>
    <scope>NUCLEOTIDE SEQUENCE</scope>
    <source>
        <strain evidence="9">AVDCRST_MAG02</strain>
    </source>
</reference>
<dbReference type="GO" id="GO:0005886">
    <property type="term" value="C:plasma membrane"/>
    <property type="evidence" value="ECO:0007669"/>
    <property type="project" value="UniProtKB-SubCell"/>
</dbReference>
<feature type="transmembrane region" description="Helical" evidence="7">
    <location>
        <begin position="379"/>
        <end position="402"/>
    </location>
</feature>
<feature type="domain" description="Major facilitator superfamily (MFS) profile" evidence="8">
    <location>
        <begin position="31"/>
        <end position="523"/>
    </location>
</feature>
<evidence type="ECO:0000259" key="8">
    <source>
        <dbReference type="PROSITE" id="PS50850"/>
    </source>
</evidence>
<keyword evidence="6 7" id="KW-0472">Membrane</keyword>
<feature type="transmembrane region" description="Helical" evidence="7">
    <location>
        <begin position="286"/>
        <end position="309"/>
    </location>
</feature>
<gene>
    <name evidence="9" type="ORF">AVDCRST_MAG02-927</name>
</gene>
<dbReference type="Gene3D" id="1.20.1250.20">
    <property type="entry name" value="MFS general substrate transporter like domains"/>
    <property type="match status" value="1"/>
</dbReference>
<evidence type="ECO:0000256" key="2">
    <source>
        <dbReference type="ARBA" id="ARBA00022448"/>
    </source>
</evidence>
<dbReference type="InterPro" id="IPR020846">
    <property type="entry name" value="MFS_dom"/>
</dbReference>
<dbReference type="NCBIfam" id="TIGR00711">
    <property type="entry name" value="efflux_EmrB"/>
    <property type="match status" value="1"/>
</dbReference>
<feature type="transmembrane region" description="Helical" evidence="7">
    <location>
        <begin position="350"/>
        <end position="367"/>
    </location>
</feature>
<feature type="transmembrane region" description="Helical" evidence="7">
    <location>
        <begin position="73"/>
        <end position="90"/>
    </location>
</feature>
<evidence type="ECO:0000256" key="4">
    <source>
        <dbReference type="ARBA" id="ARBA00022692"/>
    </source>
</evidence>
<dbReference type="InterPro" id="IPR011701">
    <property type="entry name" value="MFS"/>
</dbReference>
<keyword evidence="3" id="KW-1003">Cell membrane</keyword>
<dbReference type="EMBL" id="CADCVH010000032">
    <property type="protein sequence ID" value="CAA9452041.1"/>
    <property type="molecule type" value="Genomic_DNA"/>
</dbReference>
<feature type="transmembrane region" description="Helical" evidence="7">
    <location>
        <begin position="155"/>
        <end position="177"/>
    </location>
</feature>
<evidence type="ECO:0000256" key="3">
    <source>
        <dbReference type="ARBA" id="ARBA00022475"/>
    </source>
</evidence>
<dbReference type="PANTHER" id="PTHR42718">
    <property type="entry name" value="MAJOR FACILITATOR SUPERFAMILY MULTIDRUG TRANSPORTER MFSC"/>
    <property type="match status" value="1"/>
</dbReference>
<dbReference type="Gene3D" id="1.20.1720.10">
    <property type="entry name" value="Multidrug resistance protein D"/>
    <property type="match status" value="1"/>
</dbReference>
<keyword evidence="2" id="KW-0813">Transport</keyword>
<feature type="transmembrane region" description="Helical" evidence="7">
    <location>
        <begin position="495"/>
        <end position="515"/>
    </location>
</feature>
<dbReference type="CDD" id="cd17321">
    <property type="entry name" value="MFS_MMR_MDR_like"/>
    <property type="match status" value="1"/>
</dbReference>
<accession>A0A6J4QQJ4</accession>
<evidence type="ECO:0000256" key="1">
    <source>
        <dbReference type="ARBA" id="ARBA00004651"/>
    </source>
</evidence>